<dbReference type="EC" id="1.1.5.3" evidence="3 7"/>
<evidence type="ECO:0000256" key="3">
    <source>
        <dbReference type="ARBA" id="ARBA00013029"/>
    </source>
</evidence>
<comment type="caution">
    <text evidence="8">The sequence shown here is derived from an EMBL/GenBank/DDBJ whole genome shotgun (WGS) entry which is preliminary data.</text>
</comment>
<keyword evidence="5" id="KW-0274">FAD</keyword>
<keyword evidence="4 7" id="KW-0285">Flavoprotein</keyword>
<comment type="similarity">
    <text evidence="2 7">Belongs to the FAD-dependent glycerol-3-phosphate dehydrogenase family.</text>
</comment>
<keyword evidence="9" id="KW-1185">Reference proteome</keyword>
<evidence type="ECO:0000256" key="4">
    <source>
        <dbReference type="ARBA" id="ARBA00022630"/>
    </source>
</evidence>
<dbReference type="InterPro" id="IPR000447">
    <property type="entry name" value="G3P_DH_FAD-dep"/>
</dbReference>
<dbReference type="GO" id="GO:0005739">
    <property type="term" value="C:mitochondrion"/>
    <property type="evidence" value="ECO:0007669"/>
    <property type="project" value="TreeGrafter"/>
</dbReference>
<evidence type="ECO:0000256" key="6">
    <source>
        <dbReference type="ARBA" id="ARBA00023002"/>
    </source>
</evidence>
<reference evidence="8" key="1">
    <citation type="submission" date="2020-04" db="EMBL/GenBank/DDBJ databases">
        <authorList>
            <person name="Alioto T."/>
            <person name="Alioto T."/>
            <person name="Gomez Garrido J."/>
        </authorList>
    </citation>
    <scope>NUCLEOTIDE SEQUENCE</scope>
    <source>
        <strain evidence="8">A484AB</strain>
    </source>
</reference>
<evidence type="ECO:0000256" key="1">
    <source>
        <dbReference type="ARBA" id="ARBA00001974"/>
    </source>
</evidence>
<dbReference type="Proteomes" id="UP001152795">
    <property type="component" value="Unassembled WGS sequence"/>
</dbReference>
<dbReference type="PANTHER" id="PTHR11985">
    <property type="entry name" value="GLYCEROL-3-PHOSPHATE DEHYDROGENASE"/>
    <property type="match status" value="1"/>
</dbReference>
<dbReference type="PRINTS" id="PR01001">
    <property type="entry name" value="FADG3PDH"/>
</dbReference>
<gene>
    <name evidence="8" type="ORF">PACLA_8A065545</name>
</gene>
<dbReference type="GO" id="GO:0006072">
    <property type="term" value="P:glycerol-3-phosphate metabolic process"/>
    <property type="evidence" value="ECO:0007669"/>
    <property type="project" value="UniProtKB-UniRule"/>
</dbReference>
<evidence type="ECO:0000313" key="8">
    <source>
        <dbReference type="EMBL" id="CAB4037495.1"/>
    </source>
</evidence>
<dbReference type="Gene3D" id="3.50.50.60">
    <property type="entry name" value="FAD/NAD(P)-binding domain"/>
    <property type="match status" value="2"/>
</dbReference>
<dbReference type="Pfam" id="PF01266">
    <property type="entry name" value="DAO"/>
    <property type="match status" value="1"/>
</dbReference>
<dbReference type="GO" id="GO:0004368">
    <property type="term" value="F:glycerol-3-phosphate dehydrogenase (quinone) activity"/>
    <property type="evidence" value="ECO:0007669"/>
    <property type="project" value="UniProtKB-EC"/>
</dbReference>
<comment type="catalytic activity">
    <reaction evidence="7">
        <text>a quinone + sn-glycerol 3-phosphate = dihydroxyacetone phosphate + a quinol</text>
        <dbReference type="Rhea" id="RHEA:18977"/>
        <dbReference type="ChEBI" id="CHEBI:24646"/>
        <dbReference type="ChEBI" id="CHEBI:57597"/>
        <dbReference type="ChEBI" id="CHEBI:57642"/>
        <dbReference type="ChEBI" id="CHEBI:132124"/>
        <dbReference type="EC" id="1.1.5.3"/>
    </reaction>
</comment>
<comment type="cofactor">
    <cofactor evidence="1 7">
        <name>FAD</name>
        <dbReference type="ChEBI" id="CHEBI:57692"/>
    </cofactor>
</comment>
<name>A0A6S7JX63_PARCT</name>
<dbReference type="InterPro" id="IPR036188">
    <property type="entry name" value="FAD/NAD-bd_sf"/>
</dbReference>
<protein>
    <recommendedName>
        <fullName evidence="3 7">Glycerol-3-phosphate dehydrogenase</fullName>
        <ecNumber evidence="3 7">1.1.5.3</ecNumber>
    </recommendedName>
</protein>
<dbReference type="PROSITE" id="PS00977">
    <property type="entry name" value="FAD_G3PDH_1"/>
    <property type="match status" value="1"/>
</dbReference>
<keyword evidence="6 7" id="KW-0560">Oxidoreductase</keyword>
<dbReference type="AlphaFoldDB" id="A0A6S7JX63"/>
<evidence type="ECO:0000256" key="2">
    <source>
        <dbReference type="ARBA" id="ARBA00007330"/>
    </source>
</evidence>
<organism evidence="8 9">
    <name type="scientific">Paramuricea clavata</name>
    <name type="common">Red gorgonian</name>
    <name type="synonym">Violescent sea-whip</name>
    <dbReference type="NCBI Taxonomy" id="317549"/>
    <lineage>
        <taxon>Eukaryota</taxon>
        <taxon>Metazoa</taxon>
        <taxon>Cnidaria</taxon>
        <taxon>Anthozoa</taxon>
        <taxon>Octocorallia</taxon>
        <taxon>Malacalcyonacea</taxon>
        <taxon>Plexauridae</taxon>
        <taxon>Paramuricea</taxon>
    </lineage>
</organism>
<proteinExistence type="inferred from homology"/>
<evidence type="ECO:0000256" key="5">
    <source>
        <dbReference type="ARBA" id="ARBA00022827"/>
    </source>
</evidence>
<evidence type="ECO:0000313" key="9">
    <source>
        <dbReference type="Proteomes" id="UP001152795"/>
    </source>
</evidence>
<sequence>MAYVQVLGGLAVLGGGCLAYAAAQSRHSITIEYHDLETAIKLGEKLTPLPSRQIQLQRLKETAEFDVLVIGGGATGCGVALDAVTRGLTTALVEKDDFASATSSRSTKLLHGGVRYLQKAIFNLSYEQFKLVTEALHERANMLRSAPHLAQPLPIMLPVYTWWKVPYFWTGIKMYDVIAGKQLLHSSYFVGQKKALELFPTLKRKDLCGGIVYYDGQQDDARMNVSIALTAARRGASVANHTEVIHLLKKKVIQDDIEKEIVCGARVRDQLTREEWNVHAKCVVNATGPYTDDIRKMDDASTPNICQPSAGVHIVLPEYYSPRNMGFLNPETSDGRIVFLLPWE</sequence>
<dbReference type="EMBL" id="CACRXK020023162">
    <property type="protein sequence ID" value="CAB4037495.1"/>
    <property type="molecule type" value="Genomic_DNA"/>
</dbReference>
<dbReference type="PANTHER" id="PTHR11985:SF15">
    <property type="entry name" value="GLYCEROL-3-PHOSPHATE DEHYDROGENASE, MITOCHONDRIAL"/>
    <property type="match status" value="1"/>
</dbReference>
<evidence type="ECO:0000256" key="7">
    <source>
        <dbReference type="RuleBase" id="RU361217"/>
    </source>
</evidence>
<feature type="non-terminal residue" evidence="8">
    <location>
        <position position="1"/>
    </location>
</feature>
<dbReference type="SUPFAM" id="SSF51905">
    <property type="entry name" value="FAD/NAD(P)-binding domain"/>
    <property type="match status" value="1"/>
</dbReference>
<accession>A0A6S7JX63</accession>
<dbReference type="OrthoDB" id="6019174at2759"/>
<dbReference type="InterPro" id="IPR006076">
    <property type="entry name" value="FAD-dep_OxRdtase"/>
</dbReference>